<protein>
    <submittedName>
        <fullName evidence="2">Uncharacterized protein</fullName>
    </submittedName>
</protein>
<evidence type="ECO:0000313" key="3">
    <source>
        <dbReference type="Proteomes" id="UP001346869"/>
    </source>
</evidence>
<feature type="compositionally biased region" description="Polar residues" evidence="1">
    <location>
        <begin position="54"/>
        <end position="68"/>
    </location>
</feature>
<organism evidence="2 3">
    <name type="scientific">Eleginops maclovinus</name>
    <name type="common">Patagonian blennie</name>
    <name type="synonym">Eleginus maclovinus</name>
    <dbReference type="NCBI Taxonomy" id="56733"/>
    <lineage>
        <taxon>Eukaryota</taxon>
        <taxon>Metazoa</taxon>
        <taxon>Chordata</taxon>
        <taxon>Craniata</taxon>
        <taxon>Vertebrata</taxon>
        <taxon>Euteleostomi</taxon>
        <taxon>Actinopterygii</taxon>
        <taxon>Neopterygii</taxon>
        <taxon>Teleostei</taxon>
        <taxon>Neoteleostei</taxon>
        <taxon>Acanthomorphata</taxon>
        <taxon>Eupercaria</taxon>
        <taxon>Perciformes</taxon>
        <taxon>Notothenioidei</taxon>
        <taxon>Eleginopidae</taxon>
        <taxon>Eleginops</taxon>
    </lineage>
</organism>
<dbReference type="Proteomes" id="UP001346869">
    <property type="component" value="Unassembled WGS sequence"/>
</dbReference>
<feature type="region of interest" description="Disordered" evidence="1">
    <location>
        <begin position="42"/>
        <end position="136"/>
    </location>
</feature>
<keyword evidence="3" id="KW-1185">Reference proteome</keyword>
<sequence length="136" mass="15438">MWELSSSRHLKLLPHIPMWDIPSFKQCLKLISPYSHWPSHISRLGPPKSRPSRVFSTPNWSHQFQASTPHPHVVLTSTSRVKLPSPDKASKLSHPTSPLRVLPHTSSRCWSRPFQGPLPPHPHVGPHKFQMAQAPP</sequence>
<gene>
    <name evidence="2" type="ORF">PBY51_014224</name>
</gene>
<evidence type="ECO:0000313" key="2">
    <source>
        <dbReference type="EMBL" id="KAK5849927.1"/>
    </source>
</evidence>
<evidence type="ECO:0000256" key="1">
    <source>
        <dbReference type="SAM" id="MobiDB-lite"/>
    </source>
</evidence>
<reference evidence="2 3" key="2">
    <citation type="journal article" date="2023" name="Mol. Biol. Evol.">
        <title>Genomics of Secondarily Temperate Adaptation in the Only Non-Antarctic Icefish.</title>
        <authorList>
            <person name="Rivera-Colon A.G."/>
            <person name="Rayamajhi N."/>
            <person name="Minhas B.F."/>
            <person name="Madrigal G."/>
            <person name="Bilyk K.T."/>
            <person name="Yoon V."/>
            <person name="Hune M."/>
            <person name="Gregory S."/>
            <person name="Cheng C.H.C."/>
            <person name="Catchen J.M."/>
        </authorList>
    </citation>
    <scope>NUCLEOTIDE SEQUENCE [LARGE SCALE GENOMIC DNA]</scope>
    <source>
        <strain evidence="2">JMC-PN-2008</strain>
    </source>
</reference>
<proteinExistence type="predicted"/>
<dbReference type="EMBL" id="JAUZQC010000023">
    <property type="protein sequence ID" value="KAK5849927.1"/>
    <property type="molecule type" value="Genomic_DNA"/>
</dbReference>
<dbReference type="AlphaFoldDB" id="A0AAN8ACF4"/>
<accession>A0AAN8ACF4</accession>
<reference evidence="2 3" key="1">
    <citation type="journal article" date="2023" name="Genes (Basel)">
        <title>Chromosome-Level Genome Assembly and Circadian Gene Repertoire of the Patagonia Blennie Eleginops maclovinus-The Closest Ancestral Proxy of Antarctic Cryonotothenioids.</title>
        <authorList>
            <person name="Cheng C.C."/>
            <person name="Rivera-Colon A.G."/>
            <person name="Minhas B.F."/>
            <person name="Wilson L."/>
            <person name="Rayamajhi N."/>
            <person name="Vargas-Chacoff L."/>
            <person name="Catchen J.M."/>
        </authorList>
    </citation>
    <scope>NUCLEOTIDE SEQUENCE [LARGE SCALE GENOMIC DNA]</scope>
    <source>
        <strain evidence="2">JMC-PN-2008</strain>
    </source>
</reference>
<name>A0AAN8ACF4_ELEMC</name>
<comment type="caution">
    <text evidence="2">The sequence shown here is derived from an EMBL/GenBank/DDBJ whole genome shotgun (WGS) entry which is preliminary data.</text>
</comment>